<evidence type="ECO:0000313" key="3">
    <source>
        <dbReference type="Proteomes" id="UP001164187"/>
    </source>
</evidence>
<reference evidence="2" key="1">
    <citation type="submission" date="2022-12" db="EMBL/GenBank/DDBJ databases">
        <title>Peptostreptococcus.</title>
        <authorList>
            <person name="Lee S.H."/>
        </authorList>
    </citation>
    <scope>NUCLEOTIDE SEQUENCE</scope>
    <source>
        <strain evidence="2">CBA3647</strain>
    </source>
</reference>
<organism evidence="2 3">
    <name type="scientific">Peptostreptococcus equinus</name>
    <dbReference type="NCBI Taxonomy" id="3003601"/>
    <lineage>
        <taxon>Bacteria</taxon>
        <taxon>Bacillati</taxon>
        <taxon>Bacillota</taxon>
        <taxon>Clostridia</taxon>
        <taxon>Peptostreptococcales</taxon>
        <taxon>Peptostreptococcaceae</taxon>
        <taxon>Peptostreptococcus</taxon>
    </lineage>
</organism>
<dbReference type="EMBL" id="CP114052">
    <property type="protein sequence ID" value="WAW14749.1"/>
    <property type="molecule type" value="Genomic_DNA"/>
</dbReference>
<dbReference type="Pfam" id="PF04883">
    <property type="entry name" value="HK97-gp10_like"/>
    <property type="match status" value="1"/>
</dbReference>
<name>A0ABY7JNK2_9FIRM</name>
<feature type="region of interest" description="Disordered" evidence="1">
    <location>
        <begin position="58"/>
        <end position="84"/>
    </location>
</feature>
<dbReference type="RefSeq" id="WP_269311446.1">
    <property type="nucleotide sequence ID" value="NZ_CP114052.1"/>
</dbReference>
<proteinExistence type="predicted"/>
<evidence type="ECO:0008006" key="4">
    <source>
        <dbReference type="Google" id="ProtNLM"/>
    </source>
</evidence>
<protein>
    <recommendedName>
        <fullName evidence="4">HK97 gp10 family phage protein</fullName>
    </recommendedName>
</protein>
<feature type="compositionally biased region" description="Basic residues" evidence="1">
    <location>
        <begin position="58"/>
        <end position="69"/>
    </location>
</feature>
<keyword evidence="3" id="KW-1185">Reference proteome</keyword>
<dbReference type="InterPro" id="IPR010064">
    <property type="entry name" value="HK97-gp10_tail"/>
</dbReference>
<evidence type="ECO:0000313" key="2">
    <source>
        <dbReference type="EMBL" id="WAW14749.1"/>
    </source>
</evidence>
<accession>A0ABY7JNK2</accession>
<dbReference type="Proteomes" id="UP001164187">
    <property type="component" value="Chromosome"/>
</dbReference>
<sequence length="148" mass="17247">MSIDIQVIGAKEYEEALKELEGDFKEETINFLDNKATELEKFIAEDIEKQGLEKSGKLKKSYKHNKPYRKGSSYEVKMDSKSKHSHLIEEGHRLIKYVPKKKDGGKAHNLGRVKGFYPVQNGIDRMNETYNDDIEKWMHNMINKKLNT</sequence>
<evidence type="ECO:0000256" key="1">
    <source>
        <dbReference type="SAM" id="MobiDB-lite"/>
    </source>
</evidence>
<gene>
    <name evidence="2" type="ORF">O0R46_09210</name>
</gene>